<proteinExistence type="inferred from homology"/>
<reference evidence="8" key="1">
    <citation type="journal article" date="2014" name="Stand. Genomic Sci.">
        <title>Genome sequence of the exopolysaccharide-producing Salipiger mucosus type strain (DSM 16094(T)), a moderately halophilic member of the Roseobacter clade.</title>
        <authorList>
            <person name="Riedel T."/>
            <person name="Spring S."/>
            <person name="Fiebig A."/>
            <person name="Petersen J."/>
            <person name="Kyrpides N.C."/>
            <person name="Goker M."/>
            <person name="Klenk H.P."/>
        </authorList>
    </citation>
    <scope>NUCLEOTIDE SEQUENCE [LARGE SCALE GENOMIC DNA]</scope>
    <source>
        <strain evidence="8">DSM 16094</strain>
    </source>
</reference>
<protein>
    <submittedName>
        <fullName evidence="7">Mandelate racemase/muconate lactonizing enzyme family protein</fullName>
    </submittedName>
</protein>
<evidence type="ECO:0000256" key="2">
    <source>
        <dbReference type="ARBA" id="ARBA00005695"/>
    </source>
</evidence>
<dbReference type="SUPFAM" id="SSF51604">
    <property type="entry name" value="Enolase C-terminal domain-like"/>
    <property type="match status" value="1"/>
</dbReference>
<dbReference type="InterPro" id="IPR000914">
    <property type="entry name" value="SBP_5_dom"/>
</dbReference>
<dbReference type="eggNOG" id="COG0747">
    <property type="taxonomic scope" value="Bacteria"/>
</dbReference>
<dbReference type="Gene3D" id="3.40.190.10">
    <property type="entry name" value="Periplasmic binding protein-like II"/>
    <property type="match status" value="1"/>
</dbReference>
<dbReference type="Pfam" id="PF13378">
    <property type="entry name" value="MR_MLE_C"/>
    <property type="match status" value="1"/>
</dbReference>
<dbReference type="InterPro" id="IPR013341">
    <property type="entry name" value="Mandelate_racemase_N_dom"/>
</dbReference>
<dbReference type="RefSeq" id="WP_021121117.1">
    <property type="nucleotide sequence ID" value="NZ_KE557297.1"/>
</dbReference>
<comment type="caution">
    <text evidence="7">The sequence shown here is derived from an EMBL/GenBank/DDBJ whole genome shotgun (WGS) entry which is preliminary data.</text>
</comment>
<evidence type="ECO:0000259" key="6">
    <source>
        <dbReference type="SMART" id="SM00922"/>
    </source>
</evidence>
<feature type="domain" description="Mandelate racemase/muconate lactonizing enzyme C-terminal" evidence="6">
    <location>
        <begin position="150"/>
        <end position="253"/>
    </location>
</feature>
<feature type="region of interest" description="Disordered" evidence="5">
    <location>
        <begin position="357"/>
        <end position="384"/>
    </location>
</feature>
<dbReference type="Gene3D" id="3.30.390.10">
    <property type="entry name" value="Enolase-like, N-terminal domain"/>
    <property type="match status" value="1"/>
</dbReference>
<keyword evidence="3" id="KW-0813">Transport</keyword>
<sequence length="926" mass="102716">MIITDVFARSFRHTTRRHSDSAGHAHPGPEHEVVQGILTIRTEDGHEGHSFAPPEVMRPHVLDKYVKKVLIGQDHRDRERLWQDLAHWQRGSAAQLTDRTLAVVDCALWDLAGRVLNQPVYKLIGGYRDKVLAYGSTMCGDEIEGGLATADDYGRFAEALVARGYKGIKLHTWMPPVSWAPDVKMDLKACAAVREAVGPDISLMIDAFHWYSRTDALALGRGLEKLGFDWIEEPMDEQSMSSYQWMADQLDIPVLGPESAAGKHWQRAEWVKAGACDILRTGVNDVGGITPALKTMHMAEAFGMNCEVHGNTAMNLQVVAATKNCRWYERGLLPPVPRVRRRAGLPEIAVRPDGRRGLRARARPARSRRGHRLRPHREQPRGMRLRGKDVTRTQGGDMRHLLASAAVAVMMAGTAPAIAETPEDQLIVAFNMNNVLTMDPAAITGGEAVQILNNIYDSLISLDPEDKTLVPRLAESWEIADDNRSVTFTLRPDAVFASGNPVTAEDVKFSFKRNLDLNLAQSSGLKSRGFTAEAADELFVVEDEHTFTLNIPQEDDPKLILMYLSQAGVGSILDSELVKENAGDDMGQSWLTNNSAGSSAFTLNQWRANEFVILSRNEQYWEDVPDMARVLMRHLPESQTQRLGLEQGDIDVGFTLAAPDLKALEENEDISVTTVPSAGFYYLAVSMEDERYADPKVREALRHLIDYEGINGAIMPYFGVQRQRPVNSSAFAALEDPGYSLDVEKAKALLAEAGYPDGFETTIRVISTQQFLDSATAIQGTLAQAGIDAEIITGDGGQIYGAMRDRNFEILVGRGGGGQQPHPDSNLRALIYNPDNSKDAGLTNYQGWRTSYQDEELNELIESALVERDEAEQVAMYEEIQRMIDDKVTSIQPFSERVVTAAYQDDVSGVVIDPWVSRFEDVTKDR</sequence>
<dbReference type="InterPro" id="IPR013342">
    <property type="entry name" value="Mandelate_racemase_C"/>
</dbReference>
<dbReference type="CDD" id="cd03329">
    <property type="entry name" value="MR_like_4"/>
    <property type="match status" value="1"/>
</dbReference>
<dbReference type="HOGENOM" id="CLU_315433_0_0_5"/>
<dbReference type="InterPro" id="IPR029017">
    <property type="entry name" value="Enolase-like_N"/>
</dbReference>
<dbReference type="GO" id="GO:1904680">
    <property type="term" value="F:peptide transmembrane transporter activity"/>
    <property type="evidence" value="ECO:0007669"/>
    <property type="project" value="TreeGrafter"/>
</dbReference>
<dbReference type="InterPro" id="IPR039424">
    <property type="entry name" value="SBP_5"/>
</dbReference>
<dbReference type="SUPFAM" id="SSF54826">
    <property type="entry name" value="Enolase N-terminal domain-like"/>
    <property type="match status" value="1"/>
</dbReference>
<evidence type="ECO:0000256" key="3">
    <source>
        <dbReference type="ARBA" id="ARBA00022448"/>
    </source>
</evidence>
<comment type="subcellular location">
    <subcellularLocation>
        <location evidence="1">Periplasm</location>
    </subcellularLocation>
</comment>
<dbReference type="Proteomes" id="UP000015347">
    <property type="component" value="Unassembled WGS sequence"/>
</dbReference>
<dbReference type="Pfam" id="PF02746">
    <property type="entry name" value="MR_MLE_N"/>
    <property type="match status" value="1"/>
</dbReference>
<evidence type="ECO:0000313" key="7">
    <source>
        <dbReference type="EMBL" id="EPX75486.1"/>
    </source>
</evidence>
<dbReference type="EMBL" id="APVH01000078">
    <property type="protein sequence ID" value="EPX75486.1"/>
    <property type="molecule type" value="Genomic_DNA"/>
</dbReference>
<evidence type="ECO:0000313" key="8">
    <source>
        <dbReference type="Proteomes" id="UP000015347"/>
    </source>
</evidence>
<dbReference type="PANTHER" id="PTHR30290">
    <property type="entry name" value="PERIPLASMIC BINDING COMPONENT OF ABC TRANSPORTER"/>
    <property type="match status" value="1"/>
</dbReference>
<organism evidence="7 8">
    <name type="scientific">Salipiger mucosus DSM 16094</name>
    <dbReference type="NCBI Taxonomy" id="1123237"/>
    <lineage>
        <taxon>Bacteria</taxon>
        <taxon>Pseudomonadati</taxon>
        <taxon>Pseudomonadota</taxon>
        <taxon>Alphaproteobacteria</taxon>
        <taxon>Rhodobacterales</taxon>
        <taxon>Roseobacteraceae</taxon>
        <taxon>Salipiger</taxon>
    </lineage>
</organism>
<dbReference type="Gene3D" id="3.20.20.120">
    <property type="entry name" value="Enolase-like C-terminal domain"/>
    <property type="match status" value="1"/>
</dbReference>
<accession>S9Q2H6</accession>
<evidence type="ECO:0000256" key="1">
    <source>
        <dbReference type="ARBA" id="ARBA00004418"/>
    </source>
</evidence>
<dbReference type="eggNOG" id="COG4948">
    <property type="taxonomic scope" value="Bacteria"/>
</dbReference>
<gene>
    <name evidence="7" type="ORF">Salmuc_01237</name>
</gene>
<dbReference type="AlphaFoldDB" id="S9Q2H6"/>
<dbReference type="Pfam" id="PF00496">
    <property type="entry name" value="SBP_bac_5"/>
    <property type="match status" value="1"/>
</dbReference>
<evidence type="ECO:0000256" key="5">
    <source>
        <dbReference type="SAM" id="MobiDB-lite"/>
    </source>
</evidence>
<dbReference type="STRING" id="1123237.Salmuc_01237"/>
<dbReference type="SUPFAM" id="SSF53850">
    <property type="entry name" value="Periplasmic binding protein-like II"/>
    <property type="match status" value="1"/>
</dbReference>
<dbReference type="CDD" id="cd08512">
    <property type="entry name" value="PBP2_NikA_DppA_OppA_like_7"/>
    <property type="match status" value="1"/>
</dbReference>
<dbReference type="InterPro" id="IPR029065">
    <property type="entry name" value="Enolase_C-like"/>
</dbReference>
<dbReference type="GO" id="GO:0030313">
    <property type="term" value="C:cell envelope"/>
    <property type="evidence" value="ECO:0007669"/>
    <property type="project" value="UniProtKB-SubCell"/>
</dbReference>
<keyword evidence="8" id="KW-1185">Reference proteome</keyword>
<comment type="similarity">
    <text evidence="2">Belongs to the bacterial solute-binding protein 5 family.</text>
</comment>
<dbReference type="Gene3D" id="3.10.105.10">
    <property type="entry name" value="Dipeptide-binding Protein, Domain 3"/>
    <property type="match status" value="1"/>
</dbReference>
<dbReference type="Gene3D" id="3.90.76.10">
    <property type="entry name" value="Dipeptide-binding Protein, Domain 1"/>
    <property type="match status" value="1"/>
</dbReference>
<dbReference type="SMART" id="SM00922">
    <property type="entry name" value="MR_MLE"/>
    <property type="match status" value="1"/>
</dbReference>
<keyword evidence="4" id="KW-0732">Signal</keyword>
<dbReference type="InterPro" id="IPR036849">
    <property type="entry name" value="Enolase-like_C_sf"/>
</dbReference>
<feature type="compositionally biased region" description="Basic residues" evidence="5">
    <location>
        <begin position="357"/>
        <end position="375"/>
    </location>
</feature>
<dbReference type="GO" id="GO:0015833">
    <property type="term" value="P:peptide transport"/>
    <property type="evidence" value="ECO:0007669"/>
    <property type="project" value="TreeGrafter"/>
</dbReference>
<evidence type="ECO:0000256" key="4">
    <source>
        <dbReference type="ARBA" id="ARBA00022729"/>
    </source>
</evidence>
<name>S9Q2H6_9RHOB</name>
<dbReference type="PANTHER" id="PTHR30290:SF10">
    <property type="entry name" value="PERIPLASMIC OLIGOPEPTIDE-BINDING PROTEIN-RELATED"/>
    <property type="match status" value="1"/>
</dbReference>